<dbReference type="AlphaFoldDB" id="A0AAV5IKC4"/>
<evidence type="ECO:0000313" key="1">
    <source>
        <dbReference type="EMBL" id="GKV00314.1"/>
    </source>
</evidence>
<proteinExistence type="predicted"/>
<keyword evidence="2" id="KW-1185">Reference proteome</keyword>
<comment type="caution">
    <text evidence="1">The sequence shown here is derived from an EMBL/GenBank/DDBJ whole genome shotgun (WGS) entry which is preliminary data.</text>
</comment>
<protein>
    <submittedName>
        <fullName evidence="1">Uncharacterized protein</fullName>
    </submittedName>
</protein>
<evidence type="ECO:0000313" key="2">
    <source>
        <dbReference type="Proteomes" id="UP001054252"/>
    </source>
</evidence>
<organism evidence="1 2">
    <name type="scientific">Rubroshorea leprosula</name>
    <dbReference type="NCBI Taxonomy" id="152421"/>
    <lineage>
        <taxon>Eukaryota</taxon>
        <taxon>Viridiplantae</taxon>
        <taxon>Streptophyta</taxon>
        <taxon>Embryophyta</taxon>
        <taxon>Tracheophyta</taxon>
        <taxon>Spermatophyta</taxon>
        <taxon>Magnoliopsida</taxon>
        <taxon>eudicotyledons</taxon>
        <taxon>Gunneridae</taxon>
        <taxon>Pentapetalae</taxon>
        <taxon>rosids</taxon>
        <taxon>malvids</taxon>
        <taxon>Malvales</taxon>
        <taxon>Dipterocarpaceae</taxon>
        <taxon>Rubroshorea</taxon>
    </lineage>
</organism>
<name>A0AAV5IKC4_9ROSI</name>
<accession>A0AAV5IKC4</accession>
<dbReference type="EMBL" id="BPVZ01000015">
    <property type="protein sequence ID" value="GKV00314.1"/>
    <property type="molecule type" value="Genomic_DNA"/>
</dbReference>
<dbReference type="Proteomes" id="UP001054252">
    <property type="component" value="Unassembled WGS sequence"/>
</dbReference>
<reference evidence="1 2" key="1">
    <citation type="journal article" date="2021" name="Commun. Biol.">
        <title>The genome of Shorea leprosula (Dipterocarpaceae) highlights the ecological relevance of drought in aseasonal tropical rainforests.</title>
        <authorList>
            <person name="Ng K.K.S."/>
            <person name="Kobayashi M.J."/>
            <person name="Fawcett J.A."/>
            <person name="Hatakeyama M."/>
            <person name="Paape T."/>
            <person name="Ng C.H."/>
            <person name="Ang C.C."/>
            <person name="Tnah L.H."/>
            <person name="Lee C.T."/>
            <person name="Nishiyama T."/>
            <person name="Sese J."/>
            <person name="O'Brien M.J."/>
            <person name="Copetti D."/>
            <person name="Mohd Noor M.I."/>
            <person name="Ong R.C."/>
            <person name="Putra M."/>
            <person name="Sireger I.Z."/>
            <person name="Indrioko S."/>
            <person name="Kosugi Y."/>
            <person name="Izuno A."/>
            <person name="Isagi Y."/>
            <person name="Lee S.L."/>
            <person name="Shimizu K.K."/>
        </authorList>
    </citation>
    <scope>NUCLEOTIDE SEQUENCE [LARGE SCALE GENOMIC DNA]</scope>
    <source>
        <strain evidence="1">214</strain>
    </source>
</reference>
<sequence length="45" mass="4897">MIPENEKAIDDACRSISEPLIPPSSTPKSSATLEYFFSEPLIPSS</sequence>
<gene>
    <name evidence="1" type="ORF">SLEP1_g13023</name>
</gene>